<gene>
    <name evidence="7" type="ORF">SAMN05216167_12325</name>
</gene>
<evidence type="ECO:0000256" key="5">
    <source>
        <dbReference type="SAM" id="Phobius"/>
    </source>
</evidence>
<feature type="domain" description="Major facilitator superfamily (MFS) profile" evidence="6">
    <location>
        <begin position="1"/>
        <end position="233"/>
    </location>
</feature>
<name>A0A1I2ETB7_9BACT</name>
<evidence type="ECO:0000256" key="4">
    <source>
        <dbReference type="ARBA" id="ARBA00023136"/>
    </source>
</evidence>
<dbReference type="STRING" id="662367.SAMN05216167_12325"/>
<dbReference type="PANTHER" id="PTHR23514:SF13">
    <property type="entry name" value="INNER MEMBRANE PROTEIN YBJJ"/>
    <property type="match status" value="1"/>
</dbReference>
<protein>
    <submittedName>
        <fullName evidence="7">Major Facilitator Superfamily protein</fullName>
    </submittedName>
</protein>
<evidence type="ECO:0000313" key="8">
    <source>
        <dbReference type="Proteomes" id="UP000198598"/>
    </source>
</evidence>
<dbReference type="PANTHER" id="PTHR23514">
    <property type="entry name" value="BYPASS OF STOP CODON PROTEIN 6"/>
    <property type="match status" value="1"/>
</dbReference>
<feature type="transmembrane region" description="Helical" evidence="5">
    <location>
        <begin position="123"/>
        <end position="143"/>
    </location>
</feature>
<sequence>MGLVKLHQVPFVHFCLITSLVWLHILLNFTYLVPSQQVTLGSSALKRKFFTMPPRFLVHLGAIGFCSMATEGAMFDWSGVYFKTIVKAPEAYVVLGYASFMVMMATGRFLGDTMIQRYGRKRWLQVSGLLVSTGMLVSVSFPLLVPATFGFMLVGIGVSGIVPMVYSVAGQSKTVAPGMALALVSGVSYFGFLLGPPAIGYISEVTNLQYSYALIGCLGLLITLLVARVKAIH</sequence>
<dbReference type="OrthoDB" id="9809599at2"/>
<feature type="transmembrane region" description="Helical" evidence="5">
    <location>
        <begin position="6"/>
        <end position="27"/>
    </location>
</feature>
<dbReference type="GO" id="GO:0022857">
    <property type="term" value="F:transmembrane transporter activity"/>
    <property type="evidence" value="ECO:0007669"/>
    <property type="project" value="InterPro"/>
</dbReference>
<feature type="transmembrane region" description="Helical" evidence="5">
    <location>
        <begin position="149"/>
        <end position="169"/>
    </location>
</feature>
<feature type="transmembrane region" description="Helical" evidence="5">
    <location>
        <begin position="181"/>
        <end position="202"/>
    </location>
</feature>
<proteinExistence type="predicted"/>
<organism evidence="7 8">
    <name type="scientific">Spirosoma endophyticum</name>
    <dbReference type="NCBI Taxonomy" id="662367"/>
    <lineage>
        <taxon>Bacteria</taxon>
        <taxon>Pseudomonadati</taxon>
        <taxon>Bacteroidota</taxon>
        <taxon>Cytophagia</taxon>
        <taxon>Cytophagales</taxon>
        <taxon>Cytophagaceae</taxon>
        <taxon>Spirosoma</taxon>
    </lineage>
</organism>
<dbReference type="InterPro" id="IPR011701">
    <property type="entry name" value="MFS"/>
</dbReference>
<dbReference type="InterPro" id="IPR051788">
    <property type="entry name" value="MFS_Transporter"/>
</dbReference>
<dbReference type="GO" id="GO:0016020">
    <property type="term" value="C:membrane"/>
    <property type="evidence" value="ECO:0007669"/>
    <property type="project" value="UniProtKB-SubCell"/>
</dbReference>
<feature type="transmembrane region" description="Helical" evidence="5">
    <location>
        <begin position="91"/>
        <end position="111"/>
    </location>
</feature>
<feature type="transmembrane region" description="Helical" evidence="5">
    <location>
        <begin position="208"/>
        <end position="227"/>
    </location>
</feature>
<keyword evidence="3 5" id="KW-1133">Transmembrane helix</keyword>
<dbReference type="PROSITE" id="PS50850">
    <property type="entry name" value="MFS"/>
    <property type="match status" value="1"/>
</dbReference>
<dbReference type="EMBL" id="FOLQ01000023">
    <property type="protein sequence ID" value="SFE95708.1"/>
    <property type="molecule type" value="Genomic_DNA"/>
</dbReference>
<comment type="subcellular location">
    <subcellularLocation>
        <location evidence="1">Membrane</location>
        <topology evidence="1">Multi-pass membrane protein</topology>
    </subcellularLocation>
</comment>
<keyword evidence="2 5" id="KW-0812">Transmembrane</keyword>
<dbReference type="InterPro" id="IPR020846">
    <property type="entry name" value="MFS_dom"/>
</dbReference>
<feature type="transmembrane region" description="Helical" evidence="5">
    <location>
        <begin position="56"/>
        <end position="75"/>
    </location>
</feature>
<accession>A0A1I2ETB7</accession>
<dbReference type="Pfam" id="PF07690">
    <property type="entry name" value="MFS_1"/>
    <property type="match status" value="1"/>
</dbReference>
<dbReference type="InterPro" id="IPR036259">
    <property type="entry name" value="MFS_trans_sf"/>
</dbReference>
<dbReference type="AlphaFoldDB" id="A0A1I2ETB7"/>
<evidence type="ECO:0000259" key="6">
    <source>
        <dbReference type="PROSITE" id="PS50850"/>
    </source>
</evidence>
<evidence type="ECO:0000256" key="3">
    <source>
        <dbReference type="ARBA" id="ARBA00022989"/>
    </source>
</evidence>
<reference evidence="7 8" key="1">
    <citation type="submission" date="2016-10" db="EMBL/GenBank/DDBJ databases">
        <authorList>
            <person name="de Groot N.N."/>
        </authorList>
    </citation>
    <scope>NUCLEOTIDE SEQUENCE [LARGE SCALE GENOMIC DNA]</scope>
    <source>
        <strain evidence="7 8">DSM 26130</strain>
    </source>
</reference>
<evidence type="ECO:0000256" key="2">
    <source>
        <dbReference type="ARBA" id="ARBA00022692"/>
    </source>
</evidence>
<keyword evidence="4 5" id="KW-0472">Membrane</keyword>
<dbReference type="Gene3D" id="1.20.1250.20">
    <property type="entry name" value="MFS general substrate transporter like domains"/>
    <property type="match status" value="1"/>
</dbReference>
<dbReference type="SUPFAM" id="SSF103473">
    <property type="entry name" value="MFS general substrate transporter"/>
    <property type="match status" value="1"/>
</dbReference>
<evidence type="ECO:0000313" key="7">
    <source>
        <dbReference type="EMBL" id="SFE95708.1"/>
    </source>
</evidence>
<evidence type="ECO:0000256" key="1">
    <source>
        <dbReference type="ARBA" id="ARBA00004141"/>
    </source>
</evidence>
<keyword evidence="8" id="KW-1185">Reference proteome</keyword>
<dbReference type="Proteomes" id="UP000198598">
    <property type="component" value="Unassembled WGS sequence"/>
</dbReference>